<organism evidence="1 2">
    <name type="scientific">Glycine soja</name>
    <name type="common">Wild soybean</name>
    <dbReference type="NCBI Taxonomy" id="3848"/>
    <lineage>
        <taxon>Eukaryota</taxon>
        <taxon>Viridiplantae</taxon>
        <taxon>Streptophyta</taxon>
        <taxon>Embryophyta</taxon>
        <taxon>Tracheophyta</taxon>
        <taxon>Spermatophyta</taxon>
        <taxon>Magnoliopsida</taxon>
        <taxon>eudicotyledons</taxon>
        <taxon>Gunneridae</taxon>
        <taxon>Pentapetalae</taxon>
        <taxon>rosids</taxon>
        <taxon>fabids</taxon>
        <taxon>Fabales</taxon>
        <taxon>Fabaceae</taxon>
        <taxon>Papilionoideae</taxon>
        <taxon>50 kb inversion clade</taxon>
        <taxon>NPAAA clade</taxon>
        <taxon>indigoferoid/millettioid clade</taxon>
        <taxon>Phaseoleae</taxon>
        <taxon>Glycine</taxon>
        <taxon>Glycine subgen. Soja</taxon>
    </lineage>
</organism>
<proteinExistence type="predicted"/>
<dbReference type="AlphaFoldDB" id="A0A445JYB9"/>
<evidence type="ECO:0000313" key="1">
    <source>
        <dbReference type="EMBL" id="RZC03438.1"/>
    </source>
</evidence>
<name>A0A445JYB9_GLYSO</name>
<dbReference type="EMBL" id="QZWG01000007">
    <property type="protein sequence ID" value="RZC03438.1"/>
    <property type="molecule type" value="Genomic_DNA"/>
</dbReference>
<reference evidence="1 2" key="1">
    <citation type="submission" date="2018-09" db="EMBL/GenBank/DDBJ databases">
        <title>A high-quality reference genome of wild soybean provides a powerful tool to mine soybean genomes.</title>
        <authorList>
            <person name="Xie M."/>
            <person name="Chung C.Y.L."/>
            <person name="Li M.-W."/>
            <person name="Wong F.-L."/>
            <person name="Chan T.-F."/>
            <person name="Lam H.-M."/>
        </authorList>
    </citation>
    <scope>NUCLEOTIDE SEQUENCE [LARGE SCALE GENOMIC DNA]</scope>
    <source>
        <strain evidence="2">cv. W05</strain>
        <tissue evidence="1">Hypocotyl of etiolated seedlings</tissue>
    </source>
</reference>
<sequence>MIIIKTSKSFASTRAAETLVPIVLPVSLTVFSGRGWPELGHTTILSKLTFSWVNSLLRLGYSKPLALEDIPSLLSEDEAKFSYQNFMHTWESLVRERSKDNTKNLVL</sequence>
<protein>
    <submittedName>
        <fullName evidence="1">ABC transporter C family member 8</fullName>
    </submittedName>
</protein>
<keyword evidence="2" id="KW-1185">Reference proteome</keyword>
<accession>A0A445JYB9</accession>
<dbReference type="Proteomes" id="UP000289340">
    <property type="component" value="Chromosome 7"/>
</dbReference>
<gene>
    <name evidence="1" type="ORF">D0Y65_018213</name>
</gene>
<comment type="caution">
    <text evidence="1">The sequence shown here is derived from an EMBL/GenBank/DDBJ whole genome shotgun (WGS) entry which is preliminary data.</text>
</comment>
<evidence type="ECO:0000313" key="2">
    <source>
        <dbReference type="Proteomes" id="UP000289340"/>
    </source>
</evidence>